<evidence type="ECO:0000313" key="3">
    <source>
        <dbReference type="Proteomes" id="UP001154282"/>
    </source>
</evidence>
<feature type="compositionally biased region" description="Low complexity" evidence="1">
    <location>
        <begin position="60"/>
        <end position="70"/>
    </location>
</feature>
<feature type="compositionally biased region" description="Pro residues" evidence="1">
    <location>
        <begin position="1"/>
        <end position="30"/>
    </location>
</feature>
<evidence type="ECO:0000313" key="2">
    <source>
        <dbReference type="EMBL" id="CAI0448698.1"/>
    </source>
</evidence>
<organism evidence="2 3">
    <name type="scientific">Linum tenue</name>
    <dbReference type="NCBI Taxonomy" id="586396"/>
    <lineage>
        <taxon>Eukaryota</taxon>
        <taxon>Viridiplantae</taxon>
        <taxon>Streptophyta</taxon>
        <taxon>Embryophyta</taxon>
        <taxon>Tracheophyta</taxon>
        <taxon>Spermatophyta</taxon>
        <taxon>Magnoliopsida</taxon>
        <taxon>eudicotyledons</taxon>
        <taxon>Gunneridae</taxon>
        <taxon>Pentapetalae</taxon>
        <taxon>rosids</taxon>
        <taxon>fabids</taxon>
        <taxon>Malpighiales</taxon>
        <taxon>Linaceae</taxon>
        <taxon>Linum</taxon>
    </lineage>
</organism>
<dbReference type="AlphaFoldDB" id="A0AAV0MRM2"/>
<protein>
    <submittedName>
        <fullName evidence="2">Uncharacterized protein</fullName>
    </submittedName>
</protein>
<feature type="region of interest" description="Disordered" evidence="1">
    <location>
        <begin position="1"/>
        <end position="34"/>
    </location>
</feature>
<gene>
    <name evidence="2" type="ORF">LITE_LOCUS29906</name>
</gene>
<keyword evidence="3" id="KW-1185">Reference proteome</keyword>
<dbReference type="Proteomes" id="UP001154282">
    <property type="component" value="Unassembled WGS sequence"/>
</dbReference>
<reference evidence="2" key="1">
    <citation type="submission" date="2022-08" db="EMBL/GenBank/DDBJ databases">
        <authorList>
            <person name="Gutierrez-Valencia J."/>
        </authorList>
    </citation>
    <scope>NUCLEOTIDE SEQUENCE</scope>
</reference>
<name>A0AAV0MRM2_9ROSI</name>
<evidence type="ECO:0000256" key="1">
    <source>
        <dbReference type="SAM" id="MobiDB-lite"/>
    </source>
</evidence>
<feature type="region of interest" description="Disordered" evidence="1">
    <location>
        <begin position="59"/>
        <end position="84"/>
    </location>
</feature>
<dbReference type="EMBL" id="CAMGYJ010000007">
    <property type="protein sequence ID" value="CAI0448698.1"/>
    <property type="molecule type" value="Genomic_DNA"/>
</dbReference>
<sequence length="84" mass="9027">MPTYPHAPPPLFSQIPPSPSPPPTPVPPFPSHSASSLHYDPLSYLNLPQQPPLFRDLFLSSTSPPTAESTSMEKEAAWAAAPPL</sequence>
<proteinExistence type="predicted"/>
<comment type="caution">
    <text evidence="2">The sequence shown here is derived from an EMBL/GenBank/DDBJ whole genome shotgun (WGS) entry which is preliminary data.</text>
</comment>
<accession>A0AAV0MRM2</accession>